<protein>
    <submittedName>
        <fullName evidence="1">Uncharacterized protein</fullName>
    </submittedName>
</protein>
<reference evidence="1" key="2">
    <citation type="journal article" date="2015" name="Fish Shellfish Immunol.">
        <title>Early steps in the European eel (Anguilla anguilla)-Vibrio vulnificus interaction in the gills: Role of the RtxA13 toxin.</title>
        <authorList>
            <person name="Callol A."/>
            <person name="Pajuelo D."/>
            <person name="Ebbesson L."/>
            <person name="Teles M."/>
            <person name="MacKenzie S."/>
            <person name="Amaro C."/>
        </authorList>
    </citation>
    <scope>NUCLEOTIDE SEQUENCE</scope>
</reference>
<sequence length="37" mass="4383">MRFQSGVKEPQSEREASEQNLNSFFRLNRLWRSGSPL</sequence>
<evidence type="ECO:0000313" key="1">
    <source>
        <dbReference type="EMBL" id="JAH04117.1"/>
    </source>
</evidence>
<proteinExistence type="predicted"/>
<name>A0A0E9PIJ4_ANGAN</name>
<dbReference type="EMBL" id="GBXM01104460">
    <property type="protein sequence ID" value="JAH04117.1"/>
    <property type="molecule type" value="Transcribed_RNA"/>
</dbReference>
<accession>A0A0E9PIJ4</accession>
<reference evidence="1" key="1">
    <citation type="submission" date="2014-11" db="EMBL/GenBank/DDBJ databases">
        <authorList>
            <person name="Amaro Gonzalez C."/>
        </authorList>
    </citation>
    <scope>NUCLEOTIDE SEQUENCE</scope>
</reference>
<dbReference type="AlphaFoldDB" id="A0A0E9PIJ4"/>
<organism evidence="1">
    <name type="scientific">Anguilla anguilla</name>
    <name type="common">European freshwater eel</name>
    <name type="synonym">Muraena anguilla</name>
    <dbReference type="NCBI Taxonomy" id="7936"/>
    <lineage>
        <taxon>Eukaryota</taxon>
        <taxon>Metazoa</taxon>
        <taxon>Chordata</taxon>
        <taxon>Craniata</taxon>
        <taxon>Vertebrata</taxon>
        <taxon>Euteleostomi</taxon>
        <taxon>Actinopterygii</taxon>
        <taxon>Neopterygii</taxon>
        <taxon>Teleostei</taxon>
        <taxon>Anguilliformes</taxon>
        <taxon>Anguillidae</taxon>
        <taxon>Anguilla</taxon>
    </lineage>
</organism>